<gene>
    <name evidence="1" type="ORF">DSM106972_014600</name>
</gene>
<name>A0A3S1J5S8_9CYAN</name>
<dbReference type="Proteomes" id="UP000271624">
    <property type="component" value="Unassembled WGS sequence"/>
</dbReference>
<dbReference type="RefSeq" id="WP_127080115.1">
    <property type="nucleotide sequence ID" value="NZ_RSCL01000003.1"/>
</dbReference>
<accession>A0A3S1J5S8</accession>
<evidence type="ECO:0000313" key="2">
    <source>
        <dbReference type="Proteomes" id="UP000271624"/>
    </source>
</evidence>
<dbReference type="EMBL" id="RSCL01000003">
    <property type="protein sequence ID" value="RUT08292.1"/>
    <property type="molecule type" value="Genomic_DNA"/>
</dbReference>
<reference evidence="1" key="1">
    <citation type="submission" date="2018-12" db="EMBL/GenBank/DDBJ databases">
        <authorList>
            <person name="Will S."/>
            <person name="Neumann-Schaal M."/>
            <person name="Henke P."/>
        </authorList>
    </citation>
    <scope>NUCLEOTIDE SEQUENCE</scope>
    <source>
        <strain evidence="1">PCC 7102</strain>
    </source>
</reference>
<reference evidence="1" key="2">
    <citation type="journal article" date="2019" name="Genome Biol. Evol.">
        <title>Day and night: Metabolic profiles and evolutionary relationships of six axenic non-marine cyanobacteria.</title>
        <authorList>
            <person name="Will S.E."/>
            <person name="Henke P."/>
            <person name="Boedeker C."/>
            <person name="Huang S."/>
            <person name="Brinkmann H."/>
            <person name="Rohde M."/>
            <person name="Jarek M."/>
            <person name="Friedl T."/>
            <person name="Seufert S."/>
            <person name="Schumacher M."/>
            <person name="Overmann J."/>
            <person name="Neumann-Schaal M."/>
            <person name="Petersen J."/>
        </authorList>
    </citation>
    <scope>NUCLEOTIDE SEQUENCE [LARGE SCALE GENOMIC DNA]</scope>
    <source>
        <strain evidence="1">PCC 7102</strain>
    </source>
</reference>
<sequence length="139" mass="15406">MNRRSASIALTTLLALPVAAILSQLTINPAVARSNRCNLTIQPNSSRYPRGANLSIRFEVRQNGHPVANTPVLVQESFYHEFSKRTEQRILTQTVTNHHGAFTLNYQVPVEVFKDKVNLSFVNPVASGCSSSYIIPIGR</sequence>
<proteinExistence type="predicted"/>
<evidence type="ECO:0000313" key="1">
    <source>
        <dbReference type="EMBL" id="RUT08292.1"/>
    </source>
</evidence>
<organism evidence="1 2">
    <name type="scientific">Dulcicalothrix desertica PCC 7102</name>
    <dbReference type="NCBI Taxonomy" id="232991"/>
    <lineage>
        <taxon>Bacteria</taxon>
        <taxon>Bacillati</taxon>
        <taxon>Cyanobacteriota</taxon>
        <taxon>Cyanophyceae</taxon>
        <taxon>Nostocales</taxon>
        <taxon>Calotrichaceae</taxon>
        <taxon>Dulcicalothrix</taxon>
    </lineage>
</organism>
<comment type="caution">
    <text evidence="1">The sequence shown here is derived from an EMBL/GenBank/DDBJ whole genome shotgun (WGS) entry which is preliminary data.</text>
</comment>
<keyword evidence="2" id="KW-1185">Reference proteome</keyword>
<protein>
    <submittedName>
        <fullName evidence="1">Uncharacterized protein</fullName>
    </submittedName>
</protein>
<dbReference type="AlphaFoldDB" id="A0A3S1J5S8"/>